<evidence type="ECO:0000256" key="3">
    <source>
        <dbReference type="ARBA" id="ARBA00022801"/>
    </source>
</evidence>
<dbReference type="AlphaFoldDB" id="A0A1G6YLN0"/>
<dbReference type="GO" id="GO:0016787">
    <property type="term" value="F:hydrolase activity"/>
    <property type="evidence" value="ECO:0007669"/>
    <property type="project" value="UniProtKB-KW"/>
</dbReference>
<comment type="similarity">
    <text evidence="1">Belongs to the metallo-beta-lactamase superfamily.</text>
</comment>
<keyword evidence="2" id="KW-0479">Metal-binding</keyword>
<name>A0A1G6YLN0_9BURK</name>
<keyword evidence="3" id="KW-0378">Hydrolase</keyword>
<dbReference type="GO" id="GO:0046872">
    <property type="term" value="F:metal ion binding"/>
    <property type="evidence" value="ECO:0007669"/>
    <property type="project" value="UniProtKB-KW"/>
</dbReference>
<evidence type="ECO:0000259" key="6">
    <source>
        <dbReference type="SMART" id="SM00849"/>
    </source>
</evidence>
<dbReference type="CDD" id="cd07742">
    <property type="entry name" value="metallo-hydrolase-like_MBL-fold"/>
    <property type="match status" value="1"/>
</dbReference>
<organism evidence="7 8">
    <name type="scientific">Paracidovorax valerianellae</name>
    <dbReference type="NCBI Taxonomy" id="187868"/>
    <lineage>
        <taxon>Bacteria</taxon>
        <taxon>Pseudomonadati</taxon>
        <taxon>Pseudomonadota</taxon>
        <taxon>Betaproteobacteria</taxon>
        <taxon>Burkholderiales</taxon>
        <taxon>Comamonadaceae</taxon>
        <taxon>Paracidovorax</taxon>
    </lineage>
</organism>
<keyword evidence="8" id="KW-1185">Reference proteome</keyword>
<proteinExistence type="inferred from homology"/>
<dbReference type="EMBL" id="FMZC01000010">
    <property type="protein sequence ID" value="SDD91201.1"/>
    <property type="molecule type" value="Genomic_DNA"/>
</dbReference>
<evidence type="ECO:0000256" key="2">
    <source>
        <dbReference type="ARBA" id="ARBA00022723"/>
    </source>
</evidence>
<evidence type="ECO:0000313" key="8">
    <source>
        <dbReference type="Proteomes" id="UP000198781"/>
    </source>
</evidence>
<dbReference type="SUPFAM" id="SSF56281">
    <property type="entry name" value="Metallo-hydrolase/oxidoreductase"/>
    <property type="match status" value="1"/>
</dbReference>
<evidence type="ECO:0000256" key="1">
    <source>
        <dbReference type="ARBA" id="ARBA00007749"/>
    </source>
</evidence>
<dbReference type="STRING" id="187868.SAMN05192589_110103"/>
<accession>A0A1G6YLN0</accession>
<dbReference type="InterPro" id="IPR036866">
    <property type="entry name" value="RibonucZ/Hydroxyglut_hydro"/>
</dbReference>
<dbReference type="InterPro" id="IPR001279">
    <property type="entry name" value="Metallo-B-lactamas"/>
</dbReference>
<dbReference type="SMART" id="SM00849">
    <property type="entry name" value="Lactamase_B"/>
    <property type="match status" value="1"/>
</dbReference>
<evidence type="ECO:0000256" key="4">
    <source>
        <dbReference type="ARBA" id="ARBA00022833"/>
    </source>
</evidence>
<dbReference type="OrthoDB" id="5443440at2"/>
<reference evidence="7 8" key="1">
    <citation type="submission" date="2016-10" db="EMBL/GenBank/DDBJ databases">
        <authorList>
            <person name="de Groot N.N."/>
        </authorList>
    </citation>
    <scope>NUCLEOTIDE SEQUENCE [LARGE SCALE GENOMIC DNA]</scope>
    <source>
        <strain evidence="7 8">DSM 16619</strain>
    </source>
</reference>
<evidence type="ECO:0000313" key="7">
    <source>
        <dbReference type="EMBL" id="SDD91201.1"/>
    </source>
</evidence>
<dbReference type="Pfam" id="PF00753">
    <property type="entry name" value="Lactamase_B"/>
    <property type="match status" value="1"/>
</dbReference>
<dbReference type="Proteomes" id="UP000198781">
    <property type="component" value="Unassembled WGS sequence"/>
</dbReference>
<gene>
    <name evidence="7" type="ORF">SAMN05192589_110103</name>
</gene>
<dbReference type="PANTHER" id="PTHR42978:SF3">
    <property type="entry name" value="BLR3078 PROTEIN"/>
    <property type="match status" value="1"/>
</dbReference>
<feature type="region of interest" description="Disordered" evidence="5">
    <location>
        <begin position="275"/>
        <end position="299"/>
    </location>
</feature>
<protein>
    <submittedName>
        <fullName evidence="7">Metallo-beta-lactamase superfamily protein</fullName>
    </submittedName>
</protein>
<feature type="domain" description="Metallo-beta-lactamase" evidence="6">
    <location>
        <begin position="34"/>
        <end position="256"/>
    </location>
</feature>
<sequence length="299" mass="33815">MITVHHLNCISACPLGGRLMDGRSPSALQRGCLCCHCLLLETDHGLILLDTGYGLRDVKDPRSRLSGMFLRLMAPDFREEMTAVRQIERLGFRATDVRHIVLTHLDFDHAGGLDDFPEASIHMLQIERDAALSQRTWLDRQRFRPQQWSSRARWQVYGDGLGEPWFGFDCVRQLRGLPPDILLVPLTGHTLGHAGIAVRTAQGWKMLAGDAYFYHREMDAENPWCTPGLRLYQTVMQKDRKARLANQQRLRTLKSHFGKDIEIFSAHDPVEFERVAGRPAGDPAPAHHRMPSAGAQPAL</sequence>
<dbReference type="InterPro" id="IPR051013">
    <property type="entry name" value="MBL_superfamily_lactonases"/>
</dbReference>
<dbReference type="Gene3D" id="3.60.15.10">
    <property type="entry name" value="Ribonuclease Z/Hydroxyacylglutathione hydrolase-like"/>
    <property type="match status" value="1"/>
</dbReference>
<keyword evidence="4" id="KW-0862">Zinc</keyword>
<dbReference type="PANTHER" id="PTHR42978">
    <property type="entry name" value="QUORUM-QUENCHING LACTONASE YTNP-RELATED-RELATED"/>
    <property type="match status" value="1"/>
</dbReference>
<evidence type="ECO:0000256" key="5">
    <source>
        <dbReference type="SAM" id="MobiDB-lite"/>
    </source>
</evidence>